<dbReference type="PANTHER" id="PTHR45813:SF2">
    <property type="entry name" value="ADHESION G-PROTEIN COUPLED RECEPTOR F3"/>
    <property type="match status" value="1"/>
</dbReference>
<dbReference type="CTD" id="101886922"/>
<dbReference type="InterPro" id="IPR000203">
    <property type="entry name" value="GPS"/>
</dbReference>
<evidence type="ECO:0000256" key="4">
    <source>
        <dbReference type="ARBA" id="ARBA00022989"/>
    </source>
</evidence>
<keyword evidence="11" id="KW-1185">Reference proteome</keyword>
<dbReference type="Pfam" id="PF01825">
    <property type="entry name" value="GPS"/>
    <property type="match status" value="1"/>
</dbReference>
<dbReference type="RefSeq" id="XP_055361694.1">
    <property type="nucleotide sequence ID" value="XM_055505719.1"/>
</dbReference>
<dbReference type="GO" id="GO:0004930">
    <property type="term" value="F:G protein-coupled receptor activity"/>
    <property type="evidence" value="ECO:0007669"/>
    <property type="project" value="InterPro"/>
</dbReference>
<dbReference type="KEGG" id="bspl:114848752"/>
<evidence type="ECO:0000313" key="12">
    <source>
        <dbReference type="RefSeq" id="XP_055361694.1"/>
    </source>
</evidence>
<evidence type="ECO:0000256" key="3">
    <source>
        <dbReference type="ARBA" id="ARBA00022692"/>
    </source>
</evidence>
<evidence type="ECO:0000259" key="9">
    <source>
        <dbReference type="PROSITE" id="PS50221"/>
    </source>
</evidence>
<evidence type="ECO:0000313" key="11">
    <source>
        <dbReference type="Proteomes" id="UP000515150"/>
    </source>
</evidence>
<feature type="transmembrane region" description="Helical" evidence="8">
    <location>
        <begin position="774"/>
        <end position="800"/>
    </location>
</feature>
<feature type="domain" description="GAIN-B" evidence="9">
    <location>
        <begin position="468"/>
        <end position="611"/>
    </location>
</feature>
<evidence type="ECO:0000256" key="8">
    <source>
        <dbReference type="SAM" id="Phobius"/>
    </source>
</evidence>
<dbReference type="GeneID" id="114848752"/>
<proteinExistence type="inferred from homology"/>
<dbReference type="InterPro" id="IPR046338">
    <property type="entry name" value="GAIN_dom_sf"/>
</dbReference>
<dbReference type="InterPro" id="IPR057244">
    <property type="entry name" value="GAIN_B"/>
</dbReference>
<feature type="transmembrane region" description="Helical" evidence="8">
    <location>
        <begin position="850"/>
        <end position="872"/>
    </location>
</feature>
<dbReference type="FunFam" id="1.20.1070.10:FF:000058">
    <property type="entry name" value="Adhesion G protein-coupled receptor F5"/>
    <property type="match status" value="1"/>
</dbReference>
<dbReference type="Gene3D" id="1.20.1070.10">
    <property type="entry name" value="Rhodopsin 7-helix transmembrane proteins"/>
    <property type="match status" value="1"/>
</dbReference>
<name>A0A9W2XIX9_BETSP</name>
<dbReference type="Proteomes" id="UP000515150">
    <property type="component" value="Chromosome 22"/>
</dbReference>
<reference evidence="12" key="1">
    <citation type="submission" date="2025-08" db="UniProtKB">
        <authorList>
            <consortium name="RefSeq"/>
        </authorList>
    </citation>
    <scope>IDENTIFICATION</scope>
</reference>
<feature type="domain" description="G-protein coupled receptors family 2 profile 2" evidence="10">
    <location>
        <begin position="615"/>
        <end position="878"/>
    </location>
</feature>
<feature type="transmembrane region" description="Helical" evidence="8">
    <location>
        <begin position="620"/>
        <end position="644"/>
    </location>
</feature>
<gene>
    <name evidence="12" type="primary">adgrf3a</name>
</gene>
<dbReference type="GO" id="GO:0007189">
    <property type="term" value="P:adenylate cyclase-activating G protein-coupled receptor signaling pathway"/>
    <property type="evidence" value="ECO:0007669"/>
    <property type="project" value="TreeGrafter"/>
</dbReference>
<dbReference type="PANTHER" id="PTHR45813">
    <property type="entry name" value="IG-LIKE DOMAIN-CONTAINING PROTEIN"/>
    <property type="match status" value="1"/>
</dbReference>
<dbReference type="InterPro" id="IPR017981">
    <property type="entry name" value="GPCR_2-like_7TM"/>
</dbReference>
<protein>
    <submittedName>
        <fullName evidence="12">Adhesion G-protein coupled receptor F3</fullName>
    </submittedName>
</protein>
<dbReference type="InterPro" id="IPR000832">
    <property type="entry name" value="GPCR_2_secretin-like"/>
</dbReference>
<feature type="transmembrane region" description="Helical" evidence="8">
    <location>
        <begin position="696"/>
        <end position="718"/>
    </location>
</feature>
<sequence>MIYFKLTIEKSAHAKVTNVLTSFGTNLWTISNVTETTNCEANSCYCMKGYKWNDTVCQTQNCCGNSTCTFTSPAHCVSVSTIKIQGSVHLDPQTFGGCLATKTNDLYIKCNENVTVKMKTTFSTINGFEALTIQNYTVGSVIANFQMVFVSSVTSQDLITKSQAVIASLGASMILETTGVVQIHMPPNPVKYDSNDTVSCTSQDDLGTDPIWTLQQPGGVNTIYNGTQATVILGHRETTVSLNDITELWHGTYKCAYIINNGSLIITHQANGLMDVAVVPDISITINPQFPRCKDSLSLLPVQINCQAAQIGYTYNVSWTSDITSALTPVTQSKYSMNGSTGGVWGKTTSQCVLQDLYAVLQKSLIVDIGLGLLEKNGAIVFSELQRSTNNSALIDSASNINATVEVLSNMQNKLKTMQNSSAVSDFLSSSSNILNTTEGSWKNNNGNTEDNTTLAERYLESVEELIKKTTFAINQTTPNVVVNTCNESNCRNSVFNVSVTLGDSYNGNVTTTGFQKLHNLLPSPSNAKPNSIVVSTTTGTQLPSSVEITIDFVLISPRPRNVLIKCVAWNNNTGQWSPDGCRWQGASSPGLCVCQHLSSFAILMSKEPIEIDGASQITYAGLGVSVICLLISLMIEITVWSTVVKTNTLYLRHTAHFNISLCLLIADCCFLASSINQIPAIWCQIFTVLKHFCYLAMFFWMLCLSITLLHQAVYLFHNVSKTSYLRFSLVLGYACPFLIVFITFIINDTGAEGSYYSSDGCWLVYKGLLQGSIYTFIIPVGIIIFINTFSMLVVIMKLLDHPKSTDKSCDKEKNAAKTVMRTVILLTPIFGVTWILGFVVMILDLTTGPIAFAVNYAFILLNAFQGFFILLTTCIGDRMVRETVLSRFRKKAPASFSESTTKMDSSLKK</sequence>
<evidence type="ECO:0000256" key="2">
    <source>
        <dbReference type="ARBA" id="ARBA00007343"/>
    </source>
</evidence>
<dbReference type="PROSITE" id="PS50221">
    <property type="entry name" value="GAIN_B"/>
    <property type="match status" value="1"/>
</dbReference>
<evidence type="ECO:0000256" key="7">
    <source>
        <dbReference type="ARBA" id="ARBA00023180"/>
    </source>
</evidence>
<dbReference type="Pfam" id="PF00002">
    <property type="entry name" value="7tm_2"/>
    <property type="match status" value="1"/>
</dbReference>
<feature type="transmembrane region" description="Helical" evidence="8">
    <location>
        <begin position="820"/>
        <end position="844"/>
    </location>
</feature>
<comment type="similarity">
    <text evidence="2">Belongs to the G-protein coupled receptor 2 family. Adhesion G-protein coupled receptor (ADGR) subfamily.</text>
</comment>
<organism evidence="11 12">
    <name type="scientific">Betta splendens</name>
    <name type="common">Siamese fighting fish</name>
    <dbReference type="NCBI Taxonomy" id="158456"/>
    <lineage>
        <taxon>Eukaryota</taxon>
        <taxon>Metazoa</taxon>
        <taxon>Chordata</taxon>
        <taxon>Craniata</taxon>
        <taxon>Vertebrata</taxon>
        <taxon>Euteleostomi</taxon>
        <taxon>Actinopterygii</taxon>
        <taxon>Neopterygii</taxon>
        <taxon>Teleostei</taxon>
        <taxon>Neoteleostei</taxon>
        <taxon>Acanthomorphata</taxon>
        <taxon>Anabantaria</taxon>
        <taxon>Anabantiformes</taxon>
        <taxon>Anabantoidei</taxon>
        <taxon>Osphronemidae</taxon>
        <taxon>Betta</taxon>
    </lineage>
</organism>
<dbReference type="SMART" id="SM00303">
    <property type="entry name" value="GPS"/>
    <property type="match status" value="1"/>
</dbReference>
<feature type="transmembrane region" description="Helical" evidence="8">
    <location>
        <begin position="725"/>
        <end position="747"/>
    </location>
</feature>
<dbReference type="OrthoDB" id="10040049at2759"/>
<evidence type="ECO:0000256" key="6">
    <source>
        <dbReference type="ARBA" id="ARBA00023157"/>
    </source>
</evidence>
<accession>A0A9W2XIX9</accession>
<keyword evidence="3 8" id="KW-0812">Transmembrane</keyword>
<dbReference type="AlphaFoldDB" id="A0A9W2XIX9"/>
<dbReference type="SUPFAM" id="SSF81321">
    <property type="entry name" value="Family A G protein-coupled receptor-like"/>
    <property type="match status" value="1"/>
</dbReference>
<evidence type="ECO:0000259" key="10">
    <source>
        <dbReference type="PROSITE" id="PS50261"/>
    </source>
</evidence>
<evidence type="ECO:0000256" key="5">
    <source>
        <dbReference type="ARBA" id="ARBA00023136"/>
    </source>
</evidence>
<dbReference type="GO" id="GO:0007166">
    <property type="term" value="P:cell surface receptor signaling pathway"/>
    <property type="evidence" value="ECO:0007669"/>
    <property type="project" value="InterPro"/>
</dbReference>
<evidence type="ECO:0000256" key="1">
    <source>
        <dbReference type="ARBA" id="ARBA00004141"/>
    </source>
</evidence>
<keyword evidence="4 8" id="KW-1133">Transmembrane helix</keyword>
<dbReference type="PROSITE" id="PS50261">
    <property type="entry name" value="G_PROTEIN_RECEP_F2_4"/>
    <property type="match status" value="1"/>
</dbReference>
<feature type="transmembrane region" description="Helical" evidence="8">
    <location>
        <begin position="656"/>
        <end position="676"/>
    </location>
</feature>
<dbReference type="GO" id="GO:0016020">
    <property type="term" value="C:membrane"/>
    <property type="evidence" value="ECO:0007669"/>
    <property type="project" value="UniProtKB-SubCell"/>
</dbReference>
<keyword evidence="12" id="KW-0675">Receptor</keyword>
<keyword evidence="5 8" id="KW-0472">Membrane</keyword>
<keyword evidence="6" id="KW-1015">Disulfide bond</keyword>
<dbReference type="PRINTS" id="PR00249">
    <property type="entry name" value="GPCRSECRETIN"/>
</dbReference>
<comment type="subcellular location">
    <subcellularLocation>
        <location evidence="1">Membrane</location>
        <topology evidence="1">Multi-pass membrane protein</topology>
    </subcellularLocation>
</comment>
<dbReference type="InterPro" id="IPR051587">
    <property type="entry name" value="Adhesion_GPCR"/>
</dbReference>
<dbReference type="Gene3D" id="2.60.220.50">
    <property type="match status" value="1"/>
</dbReference>
<keyword evidence="7" id="KW-0325">Glycoprotein</keyword>